<dbReference type="InterPro" id="IPR014710">
    <property type="entry name" value="RmlC-like_jellyroll"/>
</dbReference>
<dbReference type="InterPro" id="IPR011051">
    <property type="entry name" value="RmlC_Cupin_sf"/>
</dbReference>
<dbReference type="AlphaFoldDB" id="A0A6G9YA96"/>
<keyword evidence="2" id="KW-1133">Transmembrane helix</keyword>
<gene>
    <name evidence="4" type="ORF">F5544_11190</name>
</gene>
<accession>A0A6G9YA96</accession>
<dbReference type="InterPro" id="IPR001387">
    <property type="entry name" value="Cro/C1-type_HTH"/>
</dbReference>
<organism evidence="4 5">
    <name type="scientific">Nocardia arthritidis</name>
    <dbReference type="NCBI Taxonomy" id="228602"/>
    <lineage>
        <taxon>Bacteria</taxon>
        <taxon>Bacillati</taxon>
        <taxon>Actinomycetota</taxon>
        <taxon>Actinomycetes</taxon>
        <taxon>Mycobacteriales</taxon>
        <taxon>Nocardiaceae</taxon>
        <taxon>Nocardia</taxon>
    </lineage>
</organism>
<dbReference type="Proteomes" id="UP000503540">
    <property type="component" value="Chromosome"/>
</dbReference>
<dbReference type="SUPFAM" id="SSF51182">
    <property type="entry name" value="RmlC-like cupins"/>
    <property type="match status" value="1"/>
</dbReference>
<dbReference type="PANTHER" id="PTHR46797:SF1">
    <property type="entry name" value="METHYLPHOSPHONATE SYNTHASE"/>
    <property type="match status" value="1"/>
</dbReference>
<keyword evidence="2" id="KW-0812">Transmembrane</keyword>
<evidence type="ECO:0000256" key="2">
    <source>
        <dbReference type="SAM" id="Phobius"/>
    </source>
</evidence>
<proteinExistence type="predicted"/>
<dbReference type="Gene3D" id="2.60.120.10">
    <property type="entry name" value="Jelly Rolls"/>
    <property type="match status" value="1"/>
</dbReference>
<dbReference type="Gene3D" id="1.10.260.40">
    <property type="entry name" value="lambda repressor-like DNA-binding domains"/>
    <property type="match status" value="1"/>
</dbReference>
<dbReference type="Pfam" id="PF01381">
    <property type="entry name" value="HTH_3"/>
    <property type="match status" value="1"/>
</dbReference>
<dbReference type="CDD" id="cd00093">
    <property type="entry name" value="HTH_XRE"/>
    <property type="match status" value="1"/>
</dbReference>
<dbReference type="EMBL" id="CP046172">
    <property type="protein sequence ID" value="QIS10132.1"/>
    <property type="molecule type" value="Genomic_DNA"/>
</dbReference>
<dbReference type="GO" id="GO:0003700">
    <property type="term" value="F:DNA-binding transcription factor activity"/>
    <property type="evidence" value="ECO:0007669"/>
    <property type="project" value="TreeGrafter"/>
</dbReference>
<dbReference type="PROSITE" id="PS50943">
    <property type="entry name" value="HTH_CROC1"/>
    <property type="match status" value="1"/>
</dbReference>
<keyword evidence="1" id="KW-0238">DNA-binding</keyword>
<name>A0A6G9YA96_9NOCA</name>
<dbReference type="GO" id="GO:0003677">
    <property type="term" value="F:DNA binding"/>
    <property type="evidence" value="ECO:0007669"/>
    <property type="project" value="UniProtKB-KW"/>
</dbReference>
<evidence type="ECO:0000256" key="1">
    <source>
        <dbReference type="ARBA" id="ARBA00023125"/>
    </source>
</evidence>
<dbReference type="SMART" id="SM00530">
    <property type="entry name" value="HTH_XRE"/>
    <property type="match status" value="1"/>
</dbReference>
<feature type="domain" description="HTH cro/C1-type" evidence="3">
    <location>
        <begin position="77"/>
        <end position="131"/>
    </location>
</feature>
<dbReference type="GO" id="GO:0005829">
    <property type="term" value="C:cytosol"/>
    <property type="evidence" value="ECO:0007669"/>
    <property type="project" value="TreeGrafter"/>
</dbReference>
<reference evidence="4 5" key="1">
    <citation type="journal article" date="2019" name="ACS Chem. Biol.">
        <title>Identification and Mobilization of a Cryptic Antibiotic Biosynthesis Gene Locus from a Human-Pathogenic Nocardia Isolate.</title>
        <authorList>
            <person name="Herisse M."/>
            <person name="Ishida K."/>
            <person name="Porter J.L."/>
            <person name="Howden B."/>
            <person name="Hertweck C."/>
            <person name="Stinear T.P."/>
            <person name="Pidot S.J."/>
        </authorList>
    </citation>
    <scope>NUCLEOTIDE SEQUENCE [LARGE SCALE GENOMIC DNA]</scope>
    <source>
        <strain evidence="4 5">AUSMDU00012717</strain>
    </source>
</reference>
<evidence type="ECO:0000313" key="4">
    <source>
        <dbReference type="EMBL" id="QIS10132.1"/>
    </source>
</evidence>
<dbReference type="CDD" id="cd02209">
    <property type="entry name" value="cupin_XRE_C"/>
    <property type="match status" value="1"/>
</dbReference>
<dbReference type="PANTHER" id="PTHR46797">
    <property type="entry name" value="HTH-TYPE TRANSCRIPTIONAL REGULATOR"/>
    <property type="match status" value="1"/>
</dbReference>
<evidence type="ECO:0000313" key="5">
    <source>
        <dbReference type="Proteomes" id="UP000503540"/>
    </source>
</evidence>
<feature type="transmembrane region" description="Helical" evidence="2">
    <location>
        <begin position="16"/>
        <end position="36"/>
    </location>
</feature>
<dbReference type="SUPFAM" id="SSF47413">
    <property type="entry name" value="lambda repressor-like DNA-binding domains"/>
    <property type="match status" value="1"/>
</dbReference>
<evidence type="ECO:0000259" key="3">
    <source>
        <dbReference type="PROSITE" id="PS50943"/>
    </source>
</evidence>
<dbReference type="InterPro" id="IPR050807">
    <property type="entry name" value="TransReg_Diox_bact_type"/>
</dbReference>
<keyword evidence="2" id="KW-0472">Membrane</keyword>
<sequence length="247" mass="26853">MPVTASRPSVRHIERMLFIVNMAIGFVNMVSCWAIHTEAGGCMGDDEWVPTDRYAPVVRFEPDAAQQSPQAIIATSLRRERVRAGISLTELANRAGIAKSTLSQLESGTGNPSIETLWALCVALDIPFSRLLDPPRPTIQVIRAGEGRVVAAEQADYQAALLAAGMSNSRRDIFRITAEPGHVRRSQPHMPGVLEHVILAAGRALVGLMDDPVELGPGDYILYPADVPHVFEALEPGTWAVLVNEYP</sequence>
<keyword evidence="5" id="KW-1185">Reference proteome</keyword>
<dbReference type="KEGG" id="nah:F5544_11190"/>
<dbReference type="InterPro" id="IPR010982">
    <property type="entry name" value="Lambda_DNA-bd_dom_sf"/>
</dbReference>
<protein>
    <submittedName>
        <fullName evidence="4">Helix-turn-helix domain-containing protein</fullName>
    </submittedName>
</protein>